<dbReference type="AlphaFoldDB" id="A0A8E6B1S2"/>
<dbReference type="PANTHER" id="PTHR37489:SF1">
    <property type="entry name" value="DUF3500 DOMAIN-CONTAINING PROTEIN"/>
    <property type="match status" value="1"/>
</dbReference>
<accession>A0A8E6B1S2</accession>
<dbReference type="InterPro" id="IPR021889">
    <property type="entry name" value="DUF3500"/>
</dbReference>
<dbReference type="Proteomes" id="UP000676194">
    <property type="component" value="Chromosome"/>
</dbReference>
<dbReference type="RefSeq" id="WP_213494336.1">
    <property type="nucleotide sequence ID" value="NZ_CP074694.1"/>
</dbReference>
<dbReference type="EMBL" id="CP074694">
    <property type="protein sequence ID" value="QVL30465.1"/>
    <property type="molecule type" value="Genomic_DNA"/>
</dbReference>
<evidence type="ECO:0000313" key="2">
    <source>
        <dbReference type="Proteomes" id="UP000676194"/>
    </source>
</evidence>
<keyword evidence="2" id="KW-1185">Reference proteome</keyword>
<name>A0A8E6B1S2_9BACT</name>
<dbReference type="PANTHER" id="PTHR37489">
    <property type="entry name" value="DUF3500 DOMAIN-CONTAINING PROTEIN"/>
    <property type="match status" value="1"/>
</dbReference>
<organism evidence="1 2">
    <name type="scientific">Telmatocola sphagniphila</name>
    <dbReference type="NCBI Taxonomy" id="1123043"/>
    <lineage>
        <taxon>Bacteria</taxon>
        <taxon>Pseudomonadati</taxon>
        <taxon>Planctomycetota</taxon>
        <taxon>Planctomycetia</taxon>
        <taxon>Gemmatales</taxon>
        <taxon>Gemmataceae</taxon>
    </lineage>
</organism>
<evidence type="ECO:0000313" key="1">
    <source>
        <dbReference type="EMBL" id="QVL30465.1"/>
    </source>
</evidence>
<dbReference type="KEGG" id="tsph:KIH39_16580"/>
<gene>
    <name evidence="1" type="ORF">KIH39_16580</name>
</gene>
<protein>
    <submittedName>
        <fullName evidence="1">DUF3500 domain-containing protein</fullName>
    </submittedName>
</protein>
<proteinExistence type="predicted"/>
<dbReference type="Pfam" id="PF12006">
    <property type="entry name" value="DUF3500"/>
    <property type="match status" value="1"/>
</dbReference>
<sequence>MSQMILESPQTSNTSGRKSLALVLTLAITGSAIYGLSNDNSPRLEIDDKVTGSPTSRAVTAANAFLEALDDKQKEKTLFDFTSGKKSNWSNLPASFVPRNGVKLGDLSKDQRALAFKVLASVLSKSGFQKMIDIMEGDQRLLDNNPGKGGKGGGKGGGGPMFGSDLYFLAIFGKPSETQPWMLQFGGHHLGLNVSIVGKHFILTPTHTGSQPALYKRDGKEVRPLGLENDTAFKLVNSLDEKQKAAAILSSRPQQELLLGPGRDGRKIEAKGIKGSALTDEQRTMLLDVIAAWIDITEPDSAALRMAEIKEKVADTYFAWSGPTEKGSAAYFRIQGPSIVIEYAPQGSADHIHTVVRNPADDYGVGTAKDMK</sequence>
<reference evidence="1" key="1">
    <citation type="submission" date="2021-05" db="EMBL/GenBank/DDBJ databases">
        <title>Complete genome sequence of the cellulolytic planctomycete Telmatocola sphagniphila SP2T and characterization of the first cellulase from planctomycetes.</title>
        <authorList>
            <person name="Rakitin A.L."/>
            <person name="Beletsky A.V."/>
            <person name="Naumoff D.G."/>
            <person name="Kulichevskaya I.S."/>
            <person name="Mardanov A.V."/>
            <person name="Ravin N.V."/>
            <person name="Dedysh S.N."/>
        </authorList>
    </citation>
    <scope>NUCLEOTIDE SEQUENCE</scope>
    <source>
        <strain evidence="1">SP2T</strain>
    </source>
</reference>